<evidence type="ECO:0000256" key="2">
    <source>
        <dbReference type="ARBA" id="ARBA00022443"/>
    </source>
</evidence>
<evidence type="ECO:0000256" key="8">
    <source>
        <dbReference type="PROSITE-ProRule" id="PRU00023"/>
    </source>
</evidence>
<evidence type="ECO:0000256" key="4">
    <source>
        <dbReference type="ARBA" id="ARBA00022737"/>
    </source>
</evidence>
<evidence type="ECO:0000256" key="6">
    <source>
        <dbReference type="ARBA" id="ARBA00037432"/>
    </source>
</evidence>
<feature type="domain" description="SH3" evidence="10">
    <location>
        <begin position="12"/>
        <end position="71"/>
    </location>
</feature>
<dbReference type="InterPro" id="IPR036028">
    <property type="entry name" value="SH3-like_dom_sf"/>
</dbReference>
<comment type="subcellular location">
    <subcellularLocation>
        <location evidence="1">Cytoplasm</location>
    </subcellularLocation>
</comment>
<protein>
    <recommendedName>
        <fullName evidence="7">Osteoclast-stimulating factor 1</fullName>
    </recommendedName>
</protein>
<sequence>MSKPPPKPAKPGQVKVYRALFTFDPRTPDELYFEEGDILYISDTSDSNWWKGTCRGRTGLIPSNYVAEQAESIDNPMHEAAKRGTQIYTYLAFCLFDSVVKQSDVLCVNAGNLSWLRECLDNKVGINGLDKAGNTSLYWACHGGHKDVVEILLGQPNCELNQQNKLGDTALHAAAWKGYSDIVEMLLNKNARTDVVNNEKKTALDMATNAQCASLLKRKLGGVILRTHSNAEEYLDDEDSD</sequence>
<dbReference type="CDD" id="cd11772">
    <property type="entry name" value="SH3_OSTF1"/>
    <property type="match status" value="1"/>
</dbReference>
<feature type="repeat" description="ANK" evidence="8">
    <location>
        <begin position="166"/>
        <end position="198"/>
    </location>
</feature>
<dbReference type="GO" id="GO:0007165">
    <property type="term" value="P:signal transduction"/>
    <property type="evidence" value="ECO:0007669"/>
    <property type="project" value="TreeGrafter"/>
</dbReference>
<dbReference type="PROSITE" id="PS50002">
    <property type="entry name" value="SH3"/>
    <property type="match status" value="1"/>
</dbReference>
<dbReference type="SMART" id="SM00326">
    <property type="entry name" value="SH3"/>
    <property type="match status" value="1"/>
</dbReference>
<evidence type="ECO:0000256" key="3">
    <source>
        <dbReference type="ARBA" id="ARBA00022490"/>
    </source>
</evidence>
<keyword evidence="4" id="KW-0677">Repeat</keyword>
<dbReference type="FunFam" id="2.30.30.40:FF:000072">
    <property type="entry name" value="Unconventional Myosin IB"/>
    <property type="match status" value="1"/>
</dbReference>
<dbReference type="PROSITE" id="PS50297">
    <property type="entry name" value="ANK_REP_REGION"/>
    <property type="match status" value="1"/>
</dbReference>
<dbReference type="GeneTree" id="ENSGT00920000149159"/>
<evidence type="ECO:0000256" key="7">
    <source>
        <dbReference type="ARBA" id="ARBA00040640"/>
    </source>
</evidence>
<proteinExistence type="predicted"/>
<reference evidence="11" key="2">
    <citation type="submission" date="2025-09" db="UniProtKB">
        <authorList>
            <consortium name="Ensembl"/>
        </authorList>
    </citation>
    <scope>IDENTIFICATION</scope>
</reference>
<dbReference type="SUPFAM" id="SSF48403">
    <property type="entry name" value="Ankyrin repeat"/>
    <property type="match status" value="1"/>
</dbReference>
<evidence type="ECO:0000313" key="11">
    <source>
        <dbReference type="Ensembl" id="ENSCCRP00000155383.1"/>
    </source>
</evidence>
<dbReference type="PRINTS" id="PR00452">
    <property type="entry name" value="SH3DOMAIN"/>
</dbReference>
<dbReference type="GO" id="GO:0005737">
    <property type="term" value="C:cytoplasm"/>
    <property type="evidence" value="ECO:0007669"/>
    <property type="project" value="UniProtKB-SubCell"/>
</dbReference>
<evidence type="ECO:0000256" key="1">
    <source>
        <dbReference type="ARBA" id="ARBA00004496"/>
    </source>
</evidence>
<accession>A0A9J8BFP7</accession>
<dbReference type="InterPro" id="IPR001452">
    <property type="entry name" value="SH3_domain"/>
</dbReference>
<reference evidence="11" key="1">
    <citation type="submission" date="2025-08" db="UniProtKB">
        <authorList>
            <consortium name="Ensembl"/>
        </authorList>
    </citation>
    <scope>IDENTIFICATION</scope>
</reference>
<dbReference type="Gene3D" id="1.25.40.20">
    <property type="entry name" value="Ankyrin repeat-containing domain"/>
    <property type="match status" value="1"/>
</dbReference>
<keyword evidence="5 8" id="KW-0040">ANK repeat</keyword>
<dbReference type="Pfam" id="PF12796">
    <property type="entry name" value="Ank_2"/>
    <property type="match status" value="1"/>
</dbReference>
<keyword evidence="3" id="KW-0963">Cytoplasm</keyword>
<comment type="function">
    <text evidence="6">Induces bone resorption, acting probably through a signaling cascade which results in the secretion of factor(s) enhancing osteoclast formation and activity.</text>
</comment>
<evidence type="ECO:0000256" key="9">
    <source>
        <dbReference type="PROSITE-ProRule" id="PRU00192"/>
    </source>
</evidence>
<organism evidence="11 12">
    <name type="scientific">Cyprinus carpio carpio</name>
    <dbReference type="NCBI Taxonomy" id="630221"/>
    <lineage>
        <taxon>Eukaryota</taxon>
        <taxon>Metazoa</taxon>
        <taxon>Chordata</taxon>
        <taxon>Craniata</taxon>
        <taxon>Vertebrata</taxon>
        <taxon>Euteleostomi</taxon>
        <taxon>Actinopterygii</taxon>
        <taxon>Neopterygii</taxon>
        <taxon>Teleostei</taxon>
        <taxon>Ostariophysi</taxon>
        <taxon>Cypriniformes</taxon>
        <taxon>Cyprinidae</taxon>
        <taxon>Cyprininae</taxon>
        <taxon>Cyprinus</taxon>
    </lineage>
</organism>
<dbReference type="AlphaFoldDB" id="A0A9J8BFP7"/>
<name>A0A9J8BFP7_CYPCA</name>
<dbReference type="Ensembl" id="ENSCCRT00000126944.1">
    <property type="protein sequence ID" value="ENSCCRP00000155383.1"/>
    <property type="gene ID" value="ENSCCRG00000081315.1"/>
</dbReference>
<dbReference type="InterPro" id="IPR002110">
    <property type="entry name" value="Ankyrin_rpt"/>
</dbReference>
<keyword evidence="12" id="KW-1185">Reference proteome</keyword>
<dbReference type="Pfam" id="PF14604">
    <property type="entry name" value="SH3_9"/>
    <property type="match status" value="1"/>
</dbReference>
<dbReference type="SUPFAM" id="SSF50044">
    <property type="entry name" value="SH3-domain"/>
    <property type="match status" value="1"/>
</dbReference>
<dbReference type="PANTHER" id="PTHR24155:SF10">
    <property type="entry name" value="OSTEOCLAST-STIMULATING FACTOR 1"/>
    <property type="match status" value="1"/>
</dbReference>
<evidence type="ECO:0000259" key="10">
    <source>
        <dbReference type="PROSITE" id="PS50002"/>
    </source>
</evidence>
<dbReference type="Proteomes" id="UP001108240">
    <property type="component" value="Unplaced"/>
</dbReference>
<keyword evidence="2 9" id="KW-0728">SH3 domain</keyword>
<evidence type="ECO:0000313" key="12">
    <source>
        <dbReference type="Proteomes" id="UP001108240"/>
    </source>
</evidence>
<dbReference type="PRINTS" id="PR00499">
    <property type="entry name" value="P67PHOX"/>
</dbReference>
<evidence type="ECO:0000256" key="5">
    <source>
        <dbReference type="ARBA" id="ARBA00023043"/>
    </source>
</evidence>
<dbReference type="Gene3D" id="2.30.30.40">
    <property type="entry name" value="SH3 Domains"/>
    <property type="match status" value="1"/>
</dbReference>
<dbReference type="PROSITE" id="PS50088">
    <property type="entry name" value="ANK_REPEAT"/>
    <property type="match status" value="1"/>
</dbReference>
<dbReference type="PANTHER" id="PTHR24155">
    <property type="entry name" value="OSTEOCLAST-STIMULATING FACTOR 1"/>
    <property type="match status" value="1"/>
</dbReference>
<dbReference type="SMART" id="SM00248">
    <property type="entry name" value="ANK"/>
    <property type="match status" value="2"/>
</dbReference>
<dbReference type="InterPro" id="IPR036770">
    <property type="entry name" value="Ankyrin_rpt-contain_sf"/>
</dbReference>